<dbReference type="InterPro" id="IPR049835">
    <property type="entry name" value="RppB"/>
</dbReference>
<dbReference type="InterPro" id="IPR036890">
    <property type="entry name" value="HATPase_C_sf"/>
</dbReference>
<reference evidence="9 10" key="1">
    <citation type="submission" date="2012-05" db="EMBL/GenBank/DDBJ databases">
        <title>Finished chromosome of genome of Chamaesiphon sp. PCC 6605.</title>
        <authorList>
            <consortium name="US DOE Joint Genome Institute"/>
            <person name="Gugger M."/>
            <person name="Coursin T."/>
            <person name="Rippka R."/>
            <person name="Tandeau De Marsac N."/>
            <person name="Huntemann M."/>
            <person name="Wei C.-L."/>
            <person name="Han J."/>
            <person name="Detter J.C."/>
            <person name="Han C."/>
            <person name="Tapia R."/>
            <person name="Chen A."/>
            <person name="Kyrpides N."/>
            <person name="Mavromatis K."/>
            <person name="Markowitz V."/>
            <person name="Szeto E."/>
            <person name="Ivanova N."/>
            <person name="Pagani I."/>
            <person name="Pati A."/>
            <person name="Goodwin L."/>
            <person name="Nordberg H.P."/>
            <person name="Cantor M.N."/>
            <person name="Hua S.X."/>
            <person name="Woyke T."/>
            <person name="Kerfeld C.A."/>
        </authorList>
    </citation>
    <scope>NUCLEOTIDE SEQUENCE [LARGE SCALE GENOMIC DNA]</scope>
    <source>
        <strain evidence="10">ATCC 27169 / PCC 6605</strain>
    </source>
</reference>
<dbReference type="OrthoDB" id="417111at2"/>
<dbReference type="InterPro" id="IPR005467">
    <property type="entry name" value="His_kinase_dom"/>
</dbReference>
<dbReference type="Pfam" id="PF00512">
    <property type="entry name" value="HisKA"/>
    <property type="match status" value="1"/>
</dbReference>
<dbReference type="PROSITE" id="PS50109">
    <property type="entry name" value="HIS_KIN"/>
    <property type="match status" value="1"/>
</dbReference>
<keyword evidence="4" id="KW-0808">Transferase</keyword>
<keyword evidence="7" id="KW-0472">Membrane</keyword>
<dbReference type="Pfam" id="PF02518">
    <property type="entry name" value="HATPase_c"/>
    <property type="match status" value="1"/>
</dbReference>
<evidence type="ECO:0000256" key="3">
    <source>
        <dbReference type="ARBA" id="ARBA00022553"/>
    </source>
</evidence>
<evidence type="ECO:0000256" key="5">
    <source>
        <dbReference type="ARBA" id="ARBA00022777"/>
    </source>
</evidence>
<keyword evidence="7" id="KW-0812">Transmembrane</keyword>
<comment type="catalytic activity">
    <reaction evidence="1">
        <text>ATP + protein L-histidine = ADP + protein N-phospho-L-histidine.</text>
        <dbReference type="EC" id="2.7.13.3"/>
    </reaction>
</comment>
<accession>K9UEV9</accession>
<dbReference type="Gene3D" id="3.30.565.10">
    <property type="entry name" value="Histidine kinase-like ATPase, C-terminal domain"/>
    <property type="match status" value="1"/>
</dbReference>
<dbReference type="HOGENOM" id="CLU_000445_89_6_3"/>
<dbReference type="GO" id="GO:0000155">
    <property type="term" value="F:phosphorelay sensor kinase activity"/>
    <property type="evidence" value="ECO:0007669"/>
    <property type="project" value="InterPro"/>
</dbReference>
<dbReference type="InterPro" id="IPR004358">
    <property type="entry name" value="Sig_transdc_His_kin-like_C"/>
</dbReference>
<keyword evidence="3" id="KW-0597">Phosphoprotein</keyword>
<keyword evidence="10" id="KW-1185">Reference proteome</keyword>
<dbReference type="SMART" id="SM00388">
    <property type="entry name" value="HisKA"/>
    <property type="match status" value="1"/>
</dbReference>
<protein>
    <recommendedName>
        <fullName evidence="2">histidine kinase</fullName>
        <ecNumber evidence="2">2.7.13.3</ecNumber>
    </recommendedName>
</protein>
<dbReference type="STRING" id="1173020.Cha6605_1847"/>
<feature type="domain" description="Histidine kinase" evidence="8">
    <location>
        <begin position="233"/>
        <end position="459"/>
    </location>
</feature>
<dbReference type="KEGG" id="cmp:Cha6605_1847"/>
<dbReference type="NCBIfam" id="NF041735">
    <property type="entry name" value="hist_kin_RppB"/>
    <property type="match status" value="1"/>
</dbReference>
<feature type="transmembrane region" description="Helical" evidence="7">
    <location>
        <begin position="12"/>
        <end position="37"/>
    </location>
</feature>
<dbReference type="eggNOG" id="COG5002">
    <property type="taxonomic scope" value="Bacteria"/>
</dbReference>
<dbReference type="EMBL" id="CP003600">
    <property type="protein sequence ID" value="AFY92961.1"/>
    <property type="molecule type" value="Genomic_DNA"/>
</dbReference>
<dbReference type="PANTHER" id="PTHR43711:SF1">
    <property type="entry name" value="HISTIDINE KINASE 1"/>
    <property type="match status" value="1"/>
</dbReference>
<organism evidence="9 10">
    <name type="scientific">Chamaesiphon minutus (strain ATCC 27169 / PCC 6605)</name>
    <dbReference type="NCBI Taxonomy" id="1173020"/>
    <lineage>
        <taxon>Bacteria</taxon>
        <taxon>Bacillati</taxon>
        <taxon>Cyanobacteriota</taxon>
        <taxon>Cyanophyceae</taxon>
        <taxon>Gomontiellales</taxon>
        <taxon>Chamaesiphonaceae</taxon>
        <taxon>Chamaesiphon</taxon>
    </lineage>
</organism>
<dbReference type="AlphaFoldDB" id="K9UEV9"/>
<dbReference type="CDD" id="cd00075">
    <property type="entry name" value="HATPase"/>
    <property type="match status" value="1"/>
</dbReference>
<dbReference type="FunFam" id="3.30.565.10:FF:000006">
    <property type="entry name" value="Sensor histidine kinase WalK"/>
    <property type="match status" value="1"/>
</dbReference>
<sequence length="468" mass="52341">MHQNRLFNRTRIQLTITYALVIGSIALLCGLSIHLVMIRAFARTVDRELNTLAGTVHDTLEAVLQQPGIVNPVVMNVLPGLCVVGQECSPVKPHSKIAELTKKQGYCLRLLNLKGQTIATLGSKQHKFTGSFALPRENKIPTLDWETITDDRGERYHFHTLPLKTIDNRDWGYLQVAQSFDRLDEYMSSLHLMLMFGIPLAMLLIGGASWWLSGLAIEPIYQSYQQIQQFTADAAHELRTPLAVTSIAVENALDVEVIEPETRNNWEIAQRQIRHLTRLAEDLLWLSRLEAKQLPIQFQPCCLNDLVSDLEEELAPIAIASSLAEPLQRRIDLRLEILTKQPIYVMGDSDRLYRAIANLINNAIQYTPTDGVVTIRLESSERHAIVTIQDNGIGIAEADLPHIFDRFYRVQADRSRNTGGTGLGLAIVRAIVQAHHGSIQVDSQLDVGSTFTVSLPTKATPSKISNQN</sequence>
<name>K9UEV9_CHAP6</name>
<evidence type="ECO:0000256" key="2">
    <source>
        <dbReference type="ARBA" id="ARBA00012438"/>
    </source>
</evidence>
<dbReference type="InterPro" id="IPR050736">
    <property type="entry name" value="Sensor_HK_Regulatory"/>
</dbReference>
<evidence type="ECO:0000256" key="4">
    <source>
        <dbReference type="ARBA" id="ARBA00022679"/>
    </source>
</evidence>
<dbReference type="InterPro" id="IPR036097">
    <property type="entry name" value="HisK_dim/P_sf"/>
</dbReference>
<dbReference type="CDD" id="cd00082">
    <property type="entry name" value="HisKA"/>
    <property type="match status" value="1"/>
</dbReference>
<proteinExistence type="predicted"/>
<evidence type="ECO:0000256" key="1">
    <source>
        <dbReference type="ARBA" id="ARBA00000085"/>
    </source>
</evidence>
<dbReference type="InterPro" id="IPR003594">
    <property type="entry name" value="HATPase_dom"/>
</dbReference>
<gene>
    <name evidence="9" type="ORF">Cha6605_1847</name>
</gene>
<dbReference type="PANTHER" id="PTHR43711">
    <property type="entry name" value="TWO-COMPONENT HISTIDINE KINASE"/>
    <property type="match status" value="1"/>
</dbReference>
<keyword evidence="5 9" id="KW-0418">Kinase</keyword>
<dbReference type="SMART" id="SM00387">
    <property type="entry name" value="HATPase_c"/>
    <property type="match status" value="1"/>
</dbReference>
<evidence type="ECO:0000313" key="9">
    <source>
        <dbReference type="EMBL" id="AFY92961.1"/>
    </source>
</evidence>
<dbReference type="SUPFAM" id="SSF47384">
    <property type="entry name" value="Homodimeric domain of signal transducing histidine kinase"/>
    <property type="match status" value="1"/>
</dbReference>
<dbReference type="EC" id="2.7.13.3" evidence="2"/>
<keyword evidence="7" id="KW-1133">Transmembrane helix</keyword>
<feature type="transmembrane region" description="Helical" evidence="7">
    <location>
        <begin position="192"/>
        <end position="212"/>
    </location>
</feature>
<dbReference type="RefSeq" id="WP_015159131.1">
    <property type="nucleotide sequence ID" value="NC_019697.1"/>
</dbReference>
<keyword evidence="6" id="KW-0902">Two-component regulatory system</keyword>
<evidence type="ECO:0000256" key="6">
    <source>
        <dbReference type="ARBA" id="ARBA00023012"/>
    </source>
</evidence>
<dbReference type="InterPro" id="IPR003661">
    <property type="entry name" value="HisK_dim/P_dom"/>
</dbReference>
<dbReference type="SUPFAM" id="SSF55874">
    <property type="entry name" value="ATPase domain of HSP90 chaperone/DNA topoisomerase II/histidine kinase"/>
    <property type="match status" value="1"/>
</dbReference>
<evidence type="ECO:0000259" key="8">
    <source>
        <dbReference type="PROSITE" id="PS50109"/>
    </source>
</evidence>
<dbReference type="Gene3D" id="1.10.287.130">
    <property type="match status" value="1"/>
</dbReference>
<dbReference type="Proteomes" id="UP000010366">
    <property type="component" value="Chromosome"/>
</dbReference>
<evidence type="ECO:0000256" key="7">
    <source>
        <dbReference type="SAM" id="Phobius"/>
    </source>
</evidence>
<evidence type="ECO:0000313" key="10">
    <source>
        <dbReference type="Proteomes" id="UP000010366"/>
    </source>
</evidence>
<dbReference type="PRINTS" id="PR00344">
    <property type="entry name" value="BCTRLSENSOR"/>
</dbReference>